<evidence type="ECO:0000256" key="4">
    <source>
        <dbReference type="ARBA" id="ARBA00022825"/>
    </source>
</evidence>
<feature type="non-terminal residue" evidence="8">
    <location>
        <position position="528"/>
    </location>
</feature>
<dbReference type="Pfam" id="PF00082">
    <property type="entry name" value="Peptidase_S8"/>
    <property type="match status" value="1"/>
</dbReference>
<keyword evidence="3 5" id="KW-0378">Hydrolase</keyword>
<dbReference type="InterPro" id="IPR022398">
    <property type="entry name" value="Peptidase_S8_His-AS"/>
</dbReference>
<dbReference type="EMBL" id="CM026423">
    <property type="protein sequence ID" value="KAG0583593.1"/>
    <property type="molecule type" value="Genomic_DNA"/>
</dbReference>
<dbReference type="CDD" id="cd04077">
    <property type="entry name" value="Peptidases_S8_PCSK9_ProteinaseK_like"/>
    <property type="match status" value="1"/>
</dbReference>
<feature type="domain" description="Peptidase S8/S53" evidence="7">
    <location>
        <begin position="188"/>
        <end position="429"/>
    </location>
</feature>
<evidence type="ECO:0000256" key="6">
    <source>
        <dbReference type="RuleBase" id="RU003355"/>
    </source>
</evidence>
<dbReference type="InterPro" id="IPR050131">
    <property type="entry name" value="Peptidase_S8_subtilisin-like"/>
</dbReference>
<accession>A0A8T0IMB4</accession>
<proteinExistence type="inferred from homology"/>
<organism evidence="8 9">
    <name type="scientific">Ceratodon purpureus</name>
    <name type="common">Fire moss</name>
    <name type="synonym">Dicranum purpureum</name>
    <dbReference type="NCBI Taxonomy" id="3225"/>
    <lineage>
        <taxon>Eukaryota</taxon>
        <taxon>Viridiplantae</taxon>
        <taxon>Streptophyta</taxon>
        <taxon>Embryophyta</taxon>
        <taxon>Bryophyta</taxon>
        <taxon>Bryophytina</taxon>
        <taxon>Bryopsida</taxon>
        <taxon>Dicranidae</taxon>
        <taxon>Pseudoditrichales</taxon>
        <taxon>Ditrichaceae</taxon>
        <taxon>Ceratodon</taxon>
    </lineage>
</organism>
<evidence type="ECO:0000259" key="7">
    <source>
        <dbReference type="Pfam" id="PF00082"/>
    </source>
</evidence>
<dbReference type="PROSITE" id="PS00137">
    <property type="entry name" value="SUBTILASE_HIS"/>
    <property type="match status" value="1"/>
</dbReference>
<dbReference type="PANTHER" id="PTHR43806:SF11">
    <property type="entry name" value="CEREVISIN-RELATED"/>
    <property type="match status" value="1"/>
</dbReference>
<dbReference type="GO" id="GO:0006508">
    <property type="term" value="P:proteolysis"/>
    <property type="evidence" value="ECO:0007669"/>
    <property type="project" value="UniProtKB-KW"/>
</dbReference>
<comment type="caution">
    <text evidence="8">The sequence shown here is derived from an EMBL/GenBank/DDBJ whole genome shotgun (WGS) entry which is preliminary data.</text>
</comment>
<feature type="active site" description="Charge relay system" evidence="5">
    <location>
        <position position="243"/>
    </location>
</feature>
<keyword evidence="9" id="KW-1185">Reference proteome</keyword>
<reference evidence="8" key="1">
    <citation type="submission" date="2020-06" db="EMBL/GenBank/DDBJ databases">
        <title>WGS assembly of Ceratodon purpureus strain R40.</title>
        <authorList>
            <person name="Carey S.B."/>
            <person name="Jenkins J."/>
            <person name="Shu S."/>
            <person name="Lovell J.T."/>
            <person name="Sreedasyam A."/>
            <person name="Maumus F."/>
            <person name="Tiley G.P."/>
            <person name="Fernandez-Pozo N."/>
            <person name="Barry K."/>
            <person name="Chen C."/>
            <person name="Wang M."/>
            <person name="Lipzen A."/>
            <person name="Daum C."/>
            <person name="Saski C.A."/>
            <person name="Payton A.C."/>
            <person name="Mcbreen J.C."/>
            <person name="Conrad R.E."/>
            <person name="Kollar L.M."/>
            <person name="Olsson S."/>
            <person name="Huttunen S."/>
            <person name="Landis J.B."/>
            <person name="Wickett N.J."/>
            <person name="Johnson M.G."/>
            <person name="Rensing S.A."/>
            <person name="Grimwood J."/>
            <person name="Schmutz J."/>
            <person name="Mcdaniel S.F."/>
        </authorList>
    </citation>
    <scope>NUCLEOTIDE SEQUENCE</scope>
    <source>
        <strain evidence="8">R40</strain>
    </source>
</reference>
<dbReference type="InterPro" id="IPR023827">
    <property type="entry name" value="Peptidase_S8_Asp-AS"/>
</dbReference>
<dbReference type="InterPro" id="IPR023828">
    <property type="entry name" value="Peptidase_S8_Ser-AS"/>
</dbReference>
<evidence type="ECO:0000313" key="8">
    <source>
        <dbReference type="EMBL" id="KAG0583593.1"/>
    </source>
</evidence>
<evidence type="ECO:0000313" key="9">
    <source>
        <dbReference type="Proteomes" id="UP000822688"/>
    </source>
</evidence>
<comment type="similarity">
    <text evidence="1 5 6">Belongs to the peptidase S8 family.</text>
</comment>
<dbReference type="GO" id="GO:0004252">
    <property type="term" value="F:serine-type endopeptidase activity"/>
    <property type="evidence" value="ECO:0007669"/>
    <property type="project" value="UniProtKB-UniRule"/>
</dbReference>
<dbReference type="InterPro" id="IPR034193">
    <property type="entry name" value="PCSK9_ProteinaseK-like"/>
</dbReference>
<dbReference type="FunFam" id="3.40.50.200:FF:000014">
    <property type="entry name" value="Proteinase K"/>
    <property type="match status" value="1"/>
</dbReference>
<dbReference type="Gene3D" id="3.40.50.200">
    <property type="entry name" value="Peptidase S8/S53 domain"/>
    <property type="match status" value="1"/>
</dbReference>
<dbReference type="PANTHER" id="PTHR43806">
    <property type="entry name" value="PEPTIDASE S8"/>
    <property type="match status" value="1"/>
</dbReference>
<dbReference type="InterPro" id="IPR015500">
    <property type="entry name" value="Peptidase_S8_subtilisin-rel"/>
</dbReference>
<dbReference type="GO" id="GO:0005615">
    <property type="term" value="C:extracellular space"/>
    <property type="evidence" value="ECO:0007669"/>
    <property type="project" value="TreeGrafter"/>
</dbReference>
<feature type="active site" description="Charge relay system" evidence="5">
    <location>
        <position position="396"/>
    </location>
</feature>
<evidence type="ECO:0000256" key="3">
    <source>
        <dbReference type="ARBA" id="ARBA00022801"/>
    </source>
</evidence>
<keyword evidence="2 5" id="KW-0645">Protease</keyword>
<dbReference type="SUPFAM" id="SSF52743">
    <property type="entry name" value="Subtilisin-like"/>
    <property type="match status" value="1"/>
</dbReference>
<dbReference type="InterPro" id="IPR036852">
    <property type="entry name" value="Peptidase_S8/S53_dom_sf"/>
</dbReference>
<gene>
    <name evidence="8" type="ORF">KC19_3G148000</name>
</gene>
<evidence type="ECO:0000256" key="2">
    <source>
        <dbReference type="ARBA" id="ARBA00022670"/>
    </source>
</evidence>
<dbReference type="PROSITE" id="PS00136">
    <property type="entry name" value="SUBTILASE_ASP"/>
    <property type="match status" value="1"/>
</dbReference>
<feature type="active site" description="Charge relay system" evidence="5">
    <location>
        <position position="197"/>
    </location>
</feature>
<dbReference type="PROSITE" id="PS00138">
    <property type="entry name" value="SUBTILASE_SER"/>
    <property type="match status" value="1"/>
</dbReference>
<dbReference type="InterPro" id="IPR000209">
    <property type="entry name" value="Peptidase_S8/S53_dom"/>
</dbReference>
<keyword evidence="4 5" id="KW-0720">Serine protease</keyword>
<dbReference type="PROSITE" id="PS51892">
    <property type="entry name" value="SUBTILASE"/>
    <property type="match status" value="1"/>
</dbReference>
<evidence type="ECO:0000256" key="1">
    <source>
        <dbReference type="ARBA" id="ARBA00011073"/>
    </source>
</evidence>
<name>A0A8T0IMB4_CERPU</name>
<dbReference type="Proteomes" id="UP000822688">
    <property type="component" value="Chromosome 3"/>
</dbReference>
<sequence length="528" mass="57149">MKNRVMEGGFMVYTLVIMAIIFVLDVKAIDDHSYTPCHTGKGTITLYNCGRNQDNLAKMQSRSTPTRYIIKLKSDVSPTKVDEICAIAETNNTAYTGYCINKYNTAWKGMLLVIKGEDLYQLLDDEMEFIEHIEVEGIVRVTDVASIVYNISATNITQTNPANWGLDRIDHMSTQPLLNNVYTISNGGTGVHVYVVDTGIRCSHKDFYYLDGRLDSTKKPMTRCLNGFDGIGDGLLTNDCNGHGTHCAGIVAGLQSGVAKNAFVHPIRALACDGSGGYGSIMAALDWINNNAIAPAVVSMSLASQASISIDQAITNLMVTKGILIVVASGNYHEDACNYSPARVLSTLSVGSSTNKNIMSWFSNYGSCTTIFGPGELITSAWNTSDTAFYTLSGTSMACPHVAGAAALYVSQYTDARPKDVRQALLDACEPGAVSNVQPNTTTKLLNVVNMIQPIFTITPRAFYNVSEGTIQSSVVSIKQKPTNMVIFIPTVADSTIGYFQPSCLYFASDSTWSIAQTIKLIVLNRTG</sequence>
<dbReference type="AlphaFoldDB" id="A0A8T0IMB4"/>
<protein>
    <recommendedName>
        <fullName evidence="7">Peptidase S8/S53 domain-containing protein</fullName>
    </recommendedName>
</protein>
<dbReference type="PRINTS" id="PR00723">
    <property type="entry name" value="SUBTILISIN"/>
</dbReference>
<evidence type="ECO:0000256" key="5">
    <source>
        <dbReference type="PROSITE-ProRule" id="PRU01240"/>
    </source>
</evidence>